<dbReference type="AlphaFoldDB" id="A0A6L9SH10"/>
<dbReference type="InterPro" id="IPR001647">
    <property type="entry name" value="HTH_TetR"/>
</dbReference>
<keyword evidence="1" id="KW-0805">Transcription regulation</keyword>
<dbReference type="Proteomes" id="UP000475214">
    <property type="component" value="Unassembled WGS sequence"/>
</dbReference>
<proteinExistence type="predicted"/>
<evidence type="ECO:0000256" key="4">
    <source>
        <dbReference type="PROSITE-ProRule" id="PRU00335"/>
    </source>
</evidence>
<evidence type="ECO:0000259" key="5">
    <source>
        <dbReference type="PROSITE" id="PS50977"/>
    </source>
</evidence>
<dbReference type="PROSITE" id="PS50977">
    <property type="entry name" value="HTH_TETR_2"/>
    <property type="match status" value="1"/>
</dbReference>
<evidence type="ECO:0000313" key="6">
    <source>
        <dbReference type="EMBL" id="NEE04566.1"/>
    </source>
</evidence>
<dbReference type="GO" id="GO:0003700">
    <property type="term" value="F:DNA-binding transcription factor activity"/>
    <property type="evidence" value="ECO:0007669"/>
    <property type="project" value="TreeGrafter"/>
</dbReference>
<gene>
    <name evidence="6" type="ORF">G1H10_30815</name>
</gene>
<dbReference type="InterPro" id="IPR050109">
    <property type="entry name" value="HTH-type_TetR-like_transc_reg"/>
</dbReference>
<dbReference type="InterPro" id="IPR036271">
    <property type="entry name" value="Tet_transcr_reg_TetR-rel_C_sf"/>
</dbReference>
<evidence type="ECO:0000256" key="1">
    <source>
        <dbReference type="ARBA" id="ARBA00023015"/>
    </source>
</evidence>
<evidence type="ECO:0000256" key="2">
    <source>
        <dbReference type="ARBA" id="ARBA00023125"/>
    </source>
</evidence>
<dbReference type="PANTHER" id="PTHR30055">
    <property type="entry name" value="HTH-TYPE TRANSCRIPTIONAL REGULATOR RUTR"/>
    <property type="match status" value="1"/>
</dbReference>
<protein>
    <submittedName>
        <fullName evidence="6">TetR/AcrR family transcriptional regulator</fullName>
    </submittedName>
</protein>
<dbReference type="SUPFAM" id="SSF48498">
    <property type="entry name" value="Tetracyclin repressor-like, C-terminal domain"/>
    <property type="match status" value="1"/>
</dbReference>
<dbReference type="InterPro" id="IPR009057">
    <property type="entry name" value="Homeodomain-like_sf"/>
</dbReference>
<feature type="domain" description="HTH tetR-type" evidence="5">
    <location>
        <begin position="11"/>
        <end position="70"/>
    </location>
</feature>
<dbReference type="Pfam" id="PF00440">
    <property type="entry name" value="TetR_N"/>
    <property type="match status" value="1"/>
</dbReference>
<keyword evidence="7" id="KW-1185">Reference proteome</keyword>
<name>A0A6L9SH10_9ACTN</name>
<comment type="caution">
    <text evidence="6">The sequence shown here is derived from an EMBL/GenBank/DDBJ whole genome shotgun (WGS) entry which is preliminary data.</text>
</comment>
<dbReference type="PANTHER" id="PTHR30055:SF234">
    <property type="entry name" value="HTH-TYPE TRANSCRIPTIONAL REGULATOR BETI"/>
    <property type="match status" value="1"/>
</dbReference>
<dbReference type="GO" id="GO:0000976">
    <property type="term" value="F:transcription cis-regulatory region binding"/>
    <property type="evidence" value="ECO:0007669"/>
    <property type="project" value="TreeGrafter"/>
</dbReference>
<dbReference type="RefSeq" id="WP_163745111.1">
    <property type="nucleotide sequence ID" value="NZ_JAAGOA010000036.1"/>
</dbReference>
<organism evidence="6 7">
    <name type="scientific">Phytoactinopolyspora halotolerans</name>
    <dbReference type="NCBI Taxonomy" id="1981512"/>
    <lineage>
        <taxon>Bacteria</taxon>
        <taxon>Bacillati</taxon>
        <taxon>Actinomycetota</taxon>
        <taxon>Actinomycetes</taxon>
        <taxon>Jiangellales</taxon>
        <taxon>Jiangellaceae</taxon>
        <taxon>Phytoactinopolyspora</taxon>
    </lineage>
</organism>
<dbReference type="PRINTS" id="PR00455">
    <property type="entry name" value="HTHTETR"/>
</dbReference>
<keyword evidence="2 4" id="KW-0238">DNA-binding</keyword>
<dbReference type="Gene3D" id="1.10.357.10">
    <property type="entry name" value="Tetracycline Repressor, domain 2"/>
    <property type="match status" value="1"/>
</dbReference>
<keyword evidence="3" id="KW-0804">Transcription</keyword>
<reference evidence="6 7" key="1">
    <citation type="submission" date="2020-02" db="EMBL/GenBank/DDBJ databases">
        <authorList>
            <person name="Li X.-J."/>
            <person name="Han X.-M."/>
        </authorList>
    </citation>
    <scope>NUCLEOTIDE SEQUENCE [LARGE SCALE GENOMIC DNA]</scope>
    <source>
        <strain evidence="6 7">CCTCC AB 2017055</strain>
    </source>
</reference>
<accession>A0A6L9SH10</accession>
<evidence type="ECO:0000256" key="3">
    <source>
        <dbReference type="ARBA" id="ARBA00023163"/>
    </source>
</evidence>
<sequence>MPATSTRRDVARNHERLVSAAREVFARLGPDAPLEEIARAADVSRTTLHRHFTDRDALATAVLQENVADIEARAAALADSDDGAVELFHYMFDVQLRAPWLARVTARHDRTDLGELARRTTAAIEPLVARARARGIVHASVTTDDVLLSLPMAMAAHAADALAARPHRPRRIREILHRGLFTTDPSDRAMPAPPEEE</sequence>
<evidence type="ECO:0000313" key="7">
    <source>
        <dbReference type="Proteomes" id="UP000475214"/>
    </source>
</evidence>
<dbReference type="EMBL" id="JAAGOA010000036">
    <property type="protein sequence ID" value="NEE04566.1"/>
    <property type="molecule type" value="Genomic_DNA"/>
</dbReference>
<feature type="DNA-binding region" description="H-T-H motif" evidence="4">
    <location>
        <begin position="33"/>
        <end position="52"/>
    </location>
</feature>
<dbReference type="SUPFAM" id="SSF46689">
    <property type="entry name" value="Homeodomain-like"/>
    <property type="match status" value="1"/>
</dbReference>